<dbReference type="PANTHER" id="PTHR30472:SF25">
    <property type="entry name" value="ABC TRANSPORTER PERMEASE PROTEIN MJ0876-RELATED"/>
    <property type="match status" value="1"/>
</dbReference>
<comment type="similarity">
    <text evidence="2">Belongs to the binding-protein-dependent transport system permease family. FecCD subfamily.</text>
</comment>
<dbReference type="InterPro" id="IPR037294">
    <property type="entry name" value="ABC_BtuC-like"/>
</dbReference>
<feature type="transmembrane region" description="Helical" evidence="8">
    <location>
        <begin position="311"/>
        <end position="331"/>
    </location>
</feature>
<evidence type="ECO:0000256" key="1">
    <source>
        <dbReference type="ARBA" id="ARBA00004651"/>
    </source>
</evidence>
<dbReference type="SUPFAM" id="SSF81345">
    <property type="entry name" value="ABC transporter involved in vitamin B12 uptake, BtuC"/>
    <property type="match status" value="1"/>
</dbReference>
<feature type="transmembrane region" description="Helical" evidence="8">
    <location>
        <begin position="338"/>
        <end position="359"/>
    </location>
</feature>
<evidence type="ECO:0000256" key="5">
    <source>
        <dbReference type="ARBA" id="ARBA00022692"/>
    </source>
</evidence>
<feature type="transmembrane region" description="Helical" evidence="8">
    <location>
        <begin position="272"/>
        <end position="296"/>
    </location>
</feature>
<comment type="subcellular location">
    <subcellularLocation>
        <location evidence="1">Cell membrane</location>
        <topology evidence="1">Multi-pass membrane protein</topology>
    </subcellularLocation>
</comment>
<dbReference type="PANTHER" id="PTHR30472">
    <property type="entry name" value="FERRIC ENTEROBACTIN TRANSPORT SYSTEM PERMEASE PROTEIN"/>
    <property type="match status" value="1"/>
</dbReference>
<protein>
    <submittedName>
        <fullName evidence="9">Iron ABC transporter permease</fullName>
    </submittedName>
</protein>
<evidence type="ECO:0000256" key="6">
    <source>
        <dbReference type="ARBA" id="ARBA00022989"/>
    </source>
</evidence>
<evidence type="ECO:0000256" key="2">
    <source>
        <dbReference type="ARBA" id="ARBA00007935"/>
    </source>
</evidence>
<keyword evidence="7 8" id="KW-0472">Membrane</keyword>
<keyword evidence="10" id="KW-1185">Reference proteome</keyword>
<accession>A0ABP7MJ45</accession>
<evidence type="ECO:0000256" key="8">
    <source>
        <dbReference type="SAM" id="Phobius"/>
    </source>
</evidence>
<dbReference type="Proteomes" id="UP001501565">
    <property type="component" value="Unassembled WGS sequence"/>
</dbReference>
<dbReference type="Gene3D" id="1.10.3470.10">
    <property type="entry name" value="ABC transporter involved in vitamin B12 uptake, BtuC"/>
    <property type="match status" value="1"/>
</dbReference>
<keyword evidence="6 8" id="KW-1133">Transmembrane helix</keyword>
<evidence type="ECO:0000256" key="4">
    <source>
        <dbReference type="ARBA" id="ARBA00022475"/>
    </source>
</evidence>
<keyword evidence="3" id="KW-0813">Transport</keyword>
<proteinExistence type="inferred from homology"/>
<keyword evidence="5 8" id="KW-0812">Transmembrane</keyword>
<sequence>MTDVAQPSVDRADKNTCVAGSGKLAADYRQFVWKRSVLLIVMALVAVTSLLWDISTGPAQLGLWDVLAGLVQPDQLEASTRVIIWDVRLPYALMALVVGACLGLAGAEMQTVLNNPLASPFTLGVGAAATLGASLTIVWDFTWLGLSFTYLLPLSAFVFATAASLLILVLSRSLGASVHTVVLFGIALMFGLNAVVGLLQFVADSSALQQIVFWTMGSLARASMEKVTIVFTVFVICAIWSTVHLWSLTALRSGEDQARSIGINVERVRLVVLLRVSLLTAVALAFVGEIGFIGLVGPHIARMVLGEDHRFFLPGSALAGAILLSLSSIASKALIPGVILPVGIVTALVGIPLFISLIMTRGKEYT</sequence>
<dbReference type="Pfam" id="PF01032">
    <property type="entry name" value="FecCD"/>
    <property type="match status" value="1"/>
</dbReference>
<organism evidence="9 10">
    <name type="scientific">Litoribacillus peritrichatus</name>
    <dbReference type="NCBI Taxonomy" id="718191"/>
    <lineage>
        <taxon>Bacteria</taxon>
        <taxon>Pseudomonadati</taxon>
        <taxon>Pseudomonadota</taxon>
        <taxon>Gammaproteobacteria</taxon>
        <taxon>Oceanospirillales</taxon>
        <taxon>Oceanospirillaceae</taxon>
        <taxon>Litoribacillus</taxon>
    </lineage>
</organism>
<feature type="transmembrane region" description="Helical" evidence="8">
    <location>
        <begin position="121"/>
        <end position="144"/>
    </location>
</feature>
<feature type="transmembrane region" description="Helical" evidence="8">
    <location>
        <begin position="182"/>
        <end position="203"/>
    </location>
</feature>
<evidence type="ECO:0000256" key="3">
    <source>
        <dbReference type="ARBA" id="ARBA00022448"/>
    </source>
</evidence>
<dbReference type="RefSeq" id="WP_344798147.1">
    <property type="nucleotide sequence ID" value="NZ_BAABBN010000007.1"/>
</dbReference>
<feature type="transmembrane region" description="Helical" evidence="8">
    <location>
        <begin position="37"/>
        <end position="55"/>
    </location>
</feature>
<keyword evidence="4" id="KW-1003">Cell membrane</keyword>
<dbReference type="CDD" id="cd06550">
    <property type="entry name" value="TM_ABC_iron-siderophores_like"/>
    <property type="match status" value="1"/>
</dbReference>
<evidence type="ECO:0000313" key="10">
    <source>
        <dbReference type="Proteomes" id="UP001501565"/>
    </source>
</evidence>
<feature type="transmembrane region" description="Helical" evidence="8">
    <location>
        <begin position="89"/>
        <end position="109"/>
    </location>
</feature>
<dbReference type="InterPro" id="IPR000522">
    <property type="entry name" value="ABC_transptr_permease_BtuC"/>
</dbReference>
<dbReference type="EMBL" id="BAABBN010000007">
    <property type="protein sequence ID" value="GAA3924240.1"/>
    <property type="molecule type" value="Genomic_DNA"/>
</dbReference>
<name>A0ABP7MJ45_9GAMM</name>
<evidence type="ECO:0000313" key="9">
    <source>
        <dbReference type="EMBL" id="GAA3924240.1"/>
    </source>
</evidence>
<evidence type="ECO:0000256" key="7">
    <source>
        <dbReference type="ARBA" id="ARBA00023136"/>
    </source>
</evidence>
<gene>
    <name evidence="9" type="ORF">GCM10022277_20090</name>
</gene>
<feature type="transmembrane region" description="Helical" evidence="8">
    <location>
        <begin position="229"/>
        <end position="251"/>
    </location>
</feature>
<reference evidence="10" key="1">
    <citation type="journal article" date="2019" name="Int. J. Syst. Evol. Microbiol.">
        <title>The Global Catalogue of Microorganisms (GCM) 10K type strain sequencing project: providing services to taxonomists for standard genome sequencing and annotation.</title>
        <authorList>
            <consortium name="The Broad Institute Genomics Platform"/>
            <consortium name="The Broad Institute Genome Sequencing Center for Infectious Disease"/>
            <person name="Wu L."/>
            <person name="Ma J."/>
        </authorList>
    </citation>
    <scope>NUCLEOTIDE SEQUENCE [LARGE SCALE GENOMIC DNA]</scope>
    <source>
        <strain evidence="10">JCM 17551</strain>
    </source>
</reference>
<comment type="caution">
    <text evidence="9">The sequence shown here is derived from an EMBL/GenBank/DDBJ whole genome shotgun (WGS) entry which is preliminary data.</text>
</comment>
<feature type="transmembrane region" description="Helical" evidence="8">
    <location>
        <begin position="150"/>
        <end position="170"/>
    </location>
</feature>